<comment type="caution">
    <text evidence="1">The sequence shown here is derived from an EMBL/GenBank/DDBJ whole genome shotgun (WGS) entry which is preliminary data.</text>
</comment>
<keyword evidence="2" id="KW-1185">Reference proteome</keyword>
<dbReference type="Gene3D" id="3.40.570.10">
    <property type="entry name" value="Extracellular Endonuclease, subunit A"/>
    <property type="match status" value="1"/>
</dbReference>
<protein>
    <submittedName>
        <fullName evidence="1">Uncharacterized protein</fullName>
    </submittedName>
</protein>
<gene>
    <name evidence="1" type="ORF">GJJ30_31060</name>
</gene>
<name>A0A7K0EWV9_9BACT</name>
<dbReference type="InterPro" id="IPR044929">
    <property type="entry name" value="DNA/RNA_non-sp_Endonuclease_sf"/>
</dbReference>
<organism evidence="1 2">
    <name type="scientific">Larkinella terrae</name>
    <dbReference type="NCBI Taxonomy" id="2025311"/>
    <lineage>
        <taxon>Bacteria</taxon>
        <taxon>Pseudomonadati</taxon>
        <taxon>Bacteroidota</taxon>
        <taxon>Cytophagia</taxon>
        <taxon>Cytophagales</taxon>
        <taxon>Spirosomataceae</taxon>
        <taxon>Larkinella</taxon>
    </lineage>
</organism>
<evidence type="ECO:0000313" key="1">
    <source>
        <dbReference type="EMBL" id="MRS65768.1"/>
    </source>
</evidence>
<accession>A0A7K0EWV9</accession>
<proteinExistence type="predicted"/>
<evidence type="ECO:0000313" key="2">
    <source>
        <dbReference type="Proteomes" id="UP000441754"/>
    </source>
</evidence>
<dbReference type="EMBL" id="WJXZ01000018">
    <property type="protein sequence ID" value="MRS65768.1"/>
    <property type="molecule type" value="Genomic_DNA"/>
</dbReference>
<dbReference type="SUPFAM" id="SSF54060">
    <property type="entry name" value="His-Me finger endonucleases"/>
    <property type="match status" value="1"/>
</dbReference>
<reference evidence="1 2" key="1">
    <citation type="journal article" date="2018" name="Antonie Van Leeuwenhoek">
        <title>Larkinella terrae sp. nov., isolated from soil on Jeju Island, South Korea.</title>
        <authorList>
            <person name="Ten L.N."/>
            <person name="Jeon J."/>
            <person name="Park S.J."/>
            <person name="Park S."/>
            <person name="Lee S.Y."/>
            <person name="Kim M.K."/>
            <person name="Jung H.Y."/>
        </authorList>
    </citation>
    <scope>NUCLEOTIDE SEQUENCE [LARGE SCALE GENOMIC DNA]</scope>
    <source>
        <strain evidence="1 2">KCTC 52001</strain>
    </source>
</reference>
<dbReference type="Proteomes" id="UP000441754">
    <property type="component" value="Unassembled WGS sequence"/>
</dbReference>
<dbReference type="AlphaFoldDB" id="A0A7K0EWV9"/>
<dbReference type="InterPro" id="IPR044925">
    <property type="entry name" value="His-Me_finger_sf"/>
</dbReference>
<dbReference type="RefSeq" id="WP_154179138.1">
    <property type="nucleotide sequence ID" value="NZ_WJXZ01000018.1"/>
</dbReference>
<sequence>MNRKVIVALPVGSEDLIRITAQTRVIGDWISNPNAASEQSWSNYRVSVDDIESKTGYDLLANVSDAVESVIEKQTDKVTVQAVDLYLDL</sequence>